<dbReference type="AlphaFoldDB" id="A0AAD8J669"/>
<reference evidence="2" key="1">
    <citation type="submission" date="2023-02" db="EMBL/GenBank/DDBJ databases">
        <title>Genome of toxic invasive species Heracleum sosnowskyi carries increased number of genes despite the absence of recent whole-genome duplications.</title>
        <authorList>
            <person name="Schelkunov M."/>
            <person name="Shtratnikova V."/>
            <person name="Makarenko M."/>
            <person name="Klepikova A."/>
            <person name="Omelchenko D."/>
            <person name="Novikova G."/>
            <person name="Obukhova E."/>
            <person name="Bogdanov V."/>
            <person name="Penin A."/>
            <person name="Logacheva M."/>
        </authorList>
    </citation>
    <scope>NUCLEOTIDE SEQUENCE</scope>
    <source>
        <strain evidence="2">Hsosn_3</strain>
        <tissue evidence="2">Leaf</tissue>
    </source>
</reference>
<dbReference type="PANTHER" id="PTHR23317:SF76">
    <property type="entry name" value="LD20667P"/>
    <property type="match status" value="1"/>
</dbReference>
<name>A0AAD8J669_9APIA</name>
<proteinExistence type="predicted"/>
<evidence type="ECO:0000313" key="2">
    <source>
        <dbReference type="EMBL" id="KAK1396672.1"/>
    </source>
</evidence>
<keyword evidence="3" id="KW-1185">Reference proteome</keyword>
<dbReference type="EMBL" id="JAUIZM010000002">
    <property type="protein sequence ID" value="KAK1396672.1"/>
    <property type="molecule type" value="Genomic_DNA"/>
</dbReference>
<dbReference type="Proteomes" id="UP001237642">
    <property type="component" value="Unassembled WGS sequence"/>
</dbReference>
<evidence type="ECO:0000256" key="1">
    <source>
        <dbReference type="SAM" id="MobiDB-lite"/>
    </source>
</evidence>
<dbReference type="GO" id="GO:0005085">
    <property type="term" value="F:guanyl-nucleotide exchange factor activity"/>
    <property type="evidence" value="ECO:0007669"/>
    <property type="project" value="InterPro"/>
</dbReference>
<dbReference type="PANTHER" id="PTHR23317">
    <property type="entry name" value="DEDICATOR OF CYTOKINESIS DOCK"/>
    <property type="match status" value="1"/>
</dbReference>
<organism evidence="2 3">
    <name type="scientific">Heracleum sosnowskyi</name>
    <dbReference type="NCBI Taxonomy" id="360622"/>
    <lineage>
        <taxon>Eukaryota</taxon>
        <taxon>Viridiplantae</taxon>
        <taxon>Streptophyta</taxon>
        <taxon>Embryophyta</taxon>
        <taxon>Tracheophyta</taxon>
        <taxon>Spermatophyta</taxon>
        <taxon>Magnoliopsida</taxon>
        <taxon>eudicotyledons</taxon>
        <taxon>Gunneridae</taxon>
        <taxon>Pentapetalae</taxon>
        <taxon>asterids</taxon>
        <taxon>campanulids</taxon>
        <taxon>Apiales</taxon>
        <taxon>Apiaceae</taxon>
        <taxon>Apioideae</taxon>
        <taxon>apioid superclade</taxon>
        <taxon>Tordylieae</taxon>
        <taxon>Tordyliinae</taxon>
        <taxon>Heracleum</taxon>
    </lineage>
</organism>
<accession>A0AAD8J669</accession>
<comment type="caution">
    <text evidence="2">The sequence shown here is derived from an EMBL/GenBank/DDBJ whole genome shotgun (WGS) entry which is preliminary data.</text>
</comment>
<feature type="region of interest" description="Disordered" evidence="1">
    <location>
        <begin position="183"/>
        <end position="203"/>
    </location>
</feature>
<protein>
    <submittedName>
        <fullName evidence="2">Uncharacterized protein</fullName>
    </submittedName>
</protein>
<dbReference type="GO" id="GO:0007264">
    <property type="term" value="P:small GTPase-mediated signal transduction"/>
    <property type="evidence" value="ECO:0007669"/>
    <property type="project" value="InterPro"/>
</dbReference>
<gene>
    <name evidence="2" type="ORF">POM88_006535</name>
</gene>
<dbReference type="InterPro" id="IPR026791">
    <property type="entry name" value="DOCK"/>
</dbReference>
<evidence type="ECO:0000313" key="3">
    <source>
        <dbReference type="Proteomes" id="UP001237642"/>
    </source>
</evidence>
<sequence length="203" mass="22501">MFRKQHLGESPLPTYEPVFDWETERSTIFGQRIPETQLAQYSSGLKISVKVHSLTFQAGLVEPFYGTICLYNKERREKLSEDFIFSALPTEMQEASSSYEPRGIFYLDTPSASVCLLIQLEKPATEEDTKVGSFKNFASGAKRGFSDAIHGSGKWAFSTKAGSEVDLAKASIKEVGVYTNTLKPVEENKRSPQTENAAAPASK</sequence>
<reference evidence="2" key="2">
    <citation type="submission" date="2023-05" db="EMBL/GenBank/DDBJ databases">
        <authorList>
            <person name="Schelkunov M.I."/>
        </authorList>
    </citation>
    <scope>NUCLEOTIDE SEQUENCE</scope>
    <source>
        <strain evidence="2">Hsosn_3</strain>
        <tissue evidence="2">Leaf</tissue>
    </source>
</reference>